<keyword evidence="2" id="KW-1185">Reference proteome</keyword>
<accession>A0ABR3FJE9</accession>
<evidence type="ECO:0000313" key="1">
    <source>
        <dbReference type="EMBL" id="KAL0575516.1"/>
    </source>
</evidence>
<comment type="caution">
    <text evidence="1">The sequence shown here is derived from an EMBL/GenBank/DDBJ whole genome shotgun (WGS) entry which is preliminary data.</text>
</comment>
<protein>
    <submittedName>
        <fullName evidence="1">Uncharacterized protein</fullName>
    </submittedName>
</protein>
<gene>
    <name evidence="1" type="ORF">V5O48_006471</name>
</gene>
<dbReference type="EMBL" id="JBAHYK010000297">
    <property type="protein sequence ID" value="KAL0575516.1"/>
    <property type="molecule type" value="Genomic_DNA"/>
</dbReference>
<proteinExistence type="predicted"/>
<sequence length="269" mass="29465">MAAADTNSARHIRPLSVDVNEQRALDRYSHSHCQGEYKGQFGHVRGVNVTWDTAKLKKDAQVEGKMIGRRRGIALNVKLKTQQAGSSGVQVINYLSAVDAGSSKYLNQAYPVKEEDFYDYRPGVPNVRMVTDELDAVAPSTPMWSLEEQMATLTGMQIPLNPDPLDAVQRTSTLDPSEKAQEDALAAFVLEAQLEAEAEDAVIVTDQPSPQHWIVHPELVGLSIEAMIGANKTKYLSIARSATGKVVPRYRDGPTTVTMHNLTAVHIAC</sequence>
<organism evidence="1 2">
    <name type="scientific">Marasmius crinis-equi</name>
    <dbReference type="NCBI Taxonomy" id="585013"/>
    <lineage>
        <taxon>Eukaryota</taxon>
        <taxon>Fungi</taxon>
        <taxon>Dikarya</taxon>
        <taxon>Basidiomycota</taxon>
        <taxon>Agaricomycotina</taxon>
        <taxon>Agaricomycetes</taxon>
        <taxon>Agaricomycetidae</taxon>
        <taxon>Agaricales</taxon>
        <taxon>Marasmiineae</taxon>
        <taxon>Marasmiaceae</taxon>
        <taxon>Marasmius</taxon>
    </lineage>
</organism>
<evidence type="ECO:0000313" key="2">
    <source>
        <dbReference type="Proteomes" id="UP001465976"/>
    </source>
</evidence>
<reference evidence="1 2" key="1">
    <citation type="submission" date="2024-02" db="EMBL/GenBank/DDBJ databases">
        <title>A draft genome for the cacao thread blight pathogen Marasmius crinis-equi.</title>
        <authorList>
            <person name="Cohen S.P."/>
            <person name="Baruah I.K."/>
            <person name="Amoako-Attah I."/>
            <person name="Bukari Y."/>
            <person name="Meinhardt L.W."/>
            <person name="Bailey B.A."/>
        </authorList>
    </citation>
    <scope>NUCLEOTIDE SEQUENCE [LARGE SCALE GENOMIC DNA]</scope>
    <source>
        <strain evidence="1 2">GH-76</strain>
    </source>
</reference>
<name>A0ABR3FJE9_9AGAR</name>
<dbReference type="Proteomes" id="UP001465976">
    <property type="component" value="Unassembled WGS sequence"/>
</dbReference>